<comment type="caution">
    <text evidence="2">The sequence shown here is derived from an EMBL/GenBank/DDBJ whole genome shotgun (WGS) entry which is preliminary data.</text>
</comment>
<keyword evidence="3" id="KW-1185">Reference proteome</keyword>
<feature type="region of interest" description="Disordered" evidence="1">
    <location>
        <begin position="1"/>
        <end position="63"/>
    </location>
</feature>
<sequence length="183" mass="19127">MATAPCAGGWRALPARLMRAPASSSSSSSSSKGSNRSGSSSGRMVRGPAPKWTQQPCSRRLTPPQGPCCRALRSVICILEQDCQRLEQQAGAAPPARRSDAVQPGGRGANPFKPAALAAAVLGKHTATMRILLQAGAPLWGSTTYHLSSIADLLVKAWKELEWWAEAAPAMQQGGAAAAVKEQ</sequence>
<feature type="compositionally biased region" description="Low complexity" evidence="1">
    <location>
        <begin position="11"/>
        <end position="42"/>
    </location>
</feature>
<reference evidence="2 3" key="1">
    <citation type="journal article" date="2018" name="Plant J.">
        <title>Genome sequences of Chlorella sorokiniana UTEX 1602 and Micractinium conductrix SAG 241.80: implications to maltose excretion by a green alga.</title>
        <authorList>
            <person name="Arriola M.B."/>
            <person name="Velmurugan N."/>
            <person name="Zhang Y."/>
            <person name="Plunkett M.H."/>
            <person name="Hondzo H."/>
            <person name="Barney B.M."/>
        </authorList>
    </citation>
    <scope>NUCLEOTIDE SEQUENCE [LARGE SCALE GENOMIC DNA]</scope>
    <source>
        <strain evidence="3">UTEX 1602</strain>
    </source>
</reference>
<dbReference type="AlphaFoldDB" id="A0A2P6TEX6"/>
<feature type="region of interest" description="Disordered" evidence="1">
    <location>
        <begin position="90"/>
        <end position="109"/>
    </location>
</feature>
<evidence type="ECO:0000256" key="1">
    <source>
        <dbReference type="SAM" id="MobiDB-lite"/>
    </source>
</evidence>
<dbReference type="Proteomes" id="UP000239899">
    <property type="component" value="Unassembled WGS sequence"/>
</dbReference>
<name>A0A2P6TEX6_CHLSO</name>
<evidence type="ECO:0000313" key="3">
    <source>
        <dbReference type="Proteomes" id="UP000239899"/>
    </source>
</evidence>
<protein>
    <submittedName>
        <fullName evidence="2">Uncharacterized protein</fullName>
    </submittedName>
</protein>
<dbReference type="EMBL" id="LHPG02000019">
    <property type="protein sequence ID" value="PRW32528.1"/>
    <property type="molecule type" value="Genomic_DNA"/>
</dbReference>
<accession>A0A2P6TEX6</accession>
<organism evidence="2 3">
    <name type="scientific">Chlorella sorokiniana</name>
    <name type="common">Freshwater green alga</name>
    <dbReference type="NCBI Taxonomy" id="3076"/>
    <lineage>
        <taxon>Eukaryota</taxon>
        <taxon>Viridiplantae</taxon>
        <taxon>Chlorophyta</taxon>
        <taxon>core chlorophytes</taxon>
        <taxon>Trebouxiophyceae</taxon>
        <taxon>Chlorellales</taxon>
        <taxon>Chlorellaceae</taxon>
        <taxon>Chlorella clade</taxon>
        <taxon>Chlorella</taxon>
    </lineage>
</organism>
<evidence type="ECO:0000313" key="2">
    <source>
        <dbReference type="EMBL" id="PRW32528.1"/>
    </source>
</evidence>
<gene>
    <name evidence="2" type="ORF">C2E21_8317</name>
</gene>
<proteinExistence type="predicted"/>